<feature type="binding site" evidence="4">
    <location>
        <begin position="79"/>
        <end position="81"/>
    </location>
    <ligand>
        <name>acetyl-CoA</name>
        <dbReference type="ChEBI" id="CHEBI:57288"/>
        <label>1</label>
    </ligand>
</feature>
<dbReference type="Gene3D" id="3.40.630.30">
    <property type="match status" value="1"/>
</dbReference>
<dbReference type="PANTHER" id="PTHR43617:SF31">
    <property type="entry name" value="MYCOTHIOL ACETYLTRANSFERASE"/>
    <property type="match status" value="1"/>
</dbReference>
<dbReference type="InterPro" id="IPR000182">
    <property type="entry name" value="GNAT_dom"/>
</dbReference>
<organism evidence="7 8">
    <name type="scientific">Rhodococcoides fascians</name>
    <name type="common">Rhodococcus fascians</name>
    <dbReference type="NCBI Taxonomy" id="1828"/>
    <lineage>
        <taxon>Bacteria</taxon>
        <taxon>Bacillati</taxon>
        <taxon>Actinomycetota</taxon>
        <taxon>Actinomycetes</taxon>
        <taxon>Mycobacteriales</taxon>
        <taxon>Nocardiaceae</taxon>
        <taxon>Rhodococcoides</taxon>
    </lineage>
</organism>
<evidence type="ECO:0000313" key="7">
    <source>
        <dbReference type="EMBL" id="AMY23885.1"/>
    </source>
</evidence>
<keyword evidence="3 4" id="KW-0012">Acyltransferase</keyword>
<comment type="catalytic activity">
    <reaction evidence="4">
        <text>1D-myo-inositol 2-(L-cysteinylamino)-2-deoxy-alpha-D-glucopyranoside + acetyl-CoA = mycothiol + CoA + H(+)</text>
        <dbReference type="Rhea" id="RHEA:26172"/>
        <dbReference type="ChEBI" id="CHEBI:15378"/>
        <dbReference type="ChEBI" id="CHEBI:16768"/>
        <dbReference type="ChEBI" id="CHEBI:57287"/>
        <dbReference type="ChEBI" id="CHEBI:57288"/>
        <dbReference type="ChEBI" id="CHEBI:58887"/>
        <dbReference type="EC" id="2.3.1.189"/>
    </reaction>
</comment>
<evidence type="ECO:0000256" key="3">
    <source>
        <dbReference type="ARBA" id="ARBA00023315"/>
    </source>
</evidence>
<dbReference type="Pfam" id="PF13508">
    <property type="entry name" value="Acetyltransf_7"/>
    <property type="match status" value="1"/>
</dbReference>
<dbReference type="InterPro" id="IPR017813">
    <property type="entry name" value="Mycothiol_AcTrfase"/>
</dbReference>
<dbReference type="RefSeq" id="WP_048320522.1">
    <property type="nucleotide sequence ID" value="NZ_CP015220.1"/>
</dbReference>
<proteinExistence type="inferred from homology"/>
<feature type="binding site" evidence="4">
    <location>
        <begin position="287"/>
        <end position="292"/>
    </location>
    <ligand>
        <name>acetyl-CoA</name>
        <dbReference type="ChEBI" id="CHEBI:57288"/>
        <label>2</label>
    </ligand>
</feature>
<dbReference type="PANTHER" id="PTHR43617">
    <property type="entry name" value="L-AMINO ACID N-ACETYLTRANSFERASE"/>
    <property type="match status" value="1"/>
</dbReference>
<dbReference type="HAMAP" id="MF_01698">
    <property type="entry name" value="MshD"/>
    <property type="match status" value="1"/>
</dbReference>
<feature type="region of interest" description="Disordered" evidence="5">
    <location>
        <begin position="1"/>
        <end position="20"/>
    </location>
</feature>
<comment type="function">
    <text evidence="4">Catalyzes the transfer of acetyl from acetyl-CoA to desacetylmycothiol (Cys-GlcN-Ins) to form mycothiol.</text>
</comment>
<feature type="binding site" evidence="4">
    <location>
        <begin position="255"/>
        <end position="261"/>
    </location>
    <ligand>
        <name>acetyl-CoA</name>
        <dbReference type="ChEBI" id="CHEBI:57288"/>
        <label>2</label>
    </ligand>
</feature>
<name>A0A143QL41_RHOFA</name>
<keyword evidence="8" id="KW-1185">Reference proteome</keyword>
<evidence type="ECO:0000256" key="1">
    <source>
        <dbReference type="ARBA" id="ARBA00022679"/>
    </source>
</evidence>
<protein>
    <recommendedName>
        <fullName evidence="4">Mycothiol acetyltransferase</fullName>
        <shortName evidence="4">MSH acetyltransferase</shortName>
        <ecNumber evidence="4">2.3.1.189</ecNumber>
    </recommendedName>
    <alternativeName>
        <fullName evidence="4">Mycothiol synthase</fullName>
    </alternativeName>
</protein>
<feature type="binding site" evidence="4">
    <location>
        <position position="220"/>
    </location>
    <ligand>
        <name>1D-myo-inositol 2-(L-cysteinylamino)-2-deoxy-alpha-D-glucopyranoside</name>
        <dbReference type="ChEBI" id="CHEBI:58887"/>
    </ligand>
</feature>
<dbReference type="KEGG" id="rhs:A3Q41_02586"/>
<dbReference type="PROSITE" id="PS51186">
    <property type="entry name" value="GNAT"/>
    <property type="match status" value="2"/>
</dbReference>
<dbReference type="PATRIC" id="fig|1653479.3.peg.2618"/>
<evidence type="ECO:0000256" key="2">
    <source>
        <dbReference type="ARBA" id="ARBA00022737"/>
    </source>
</evidence>
<dbReference type="Pfam" id="PF00583">
    <property type="entry name" value="Acetyltransf_1"/>
    <property type="match status" value="1"/>
</dbReference>
<keyword evidence="2 4" id="KW-0677">Repeat</keyword>
<evidence type="ECO:0000259" key="6">
    <source>
        <dbReference type="PROSITE" id="PS51186"/>
    </source>
</evidence>
<dbReference type="CDD" id="cd04301">
    <property type="entry name" value="NAT_SF"/>
    <property type="match status" value="2"/>
</dbReference>
<evidence type="ECO:0000256" key="4">
    <source>
        <dbReference type="HAMAP-Rule" id="MF_01698"/>
    </source>
</evidence>
<comment type="subunit">
    <text evidence="4">Monomer.</text>
</comment>
<feature type="binding site" evidence="4">
    <location>
        <begin position="248"/>
        <end position="250"/>
    </location>
    <ligand>
        <name>acetyl-CoA</name>
        <dbReference type="ChEBI" id="CHEBI:57288"/>
        <label>2</label>
    </ligand>
</feature>
<dbReference type="NCBIfam" id="TIGR03448">
    <property type="entry name" value="mycothiol_MshD"/>
    <property type="match status" value="1"/>
</dbReference>
<reference evidence="8" key="2">
    <citation type="submission" date="2016-04" db="EMBL/GenBank/DDBJ databases">
        <title>Complete Genome and Plasmid Sequences for Rhodococcus fascians D188 and Draft Sequences for Rhodococcus spp. Isolates PBTS 1 and PBTS 2.</title>
        <authorList>
            <person name="Stamer R."/>
            <person name="Vereecke D."/>
            <person name="Zhang Y."/>
            <person name="Schilkey F."/>
            <person name="Devitt N."/>
            <person name="Randall J."/>
        </authorList>
    </citation>
    <scope>NUCLEOTIDE SEQUENCE [LARGE SCALE GENOMIC DNA]</scope>
    <source>
        <strain evidence="8">PBTS2</strain>
    </source>
</reference>
<feature type="domain" description="N-acetyltransferase" evidence="6">
    <location>
        <begin position="7"/>
        <end position="146"/>
    </location>
</feature>
<dbReference type="SUPFAM" id="SSF55729">
    <property type="entry name" value="Acyl-CoA N-acyltransferases (Nat)"/>
    <property type="match status" value="2"/>
</dbReference>
<feature type="binding site" evidence="4">
    <location>
        <position position="43"/>
    </location>
    <ligand>
        <name>1D-myo-inositol 2-(L-cysteinylamino)-2-deoxy-alpha-D-glucopyranoside</name>
        <dbReference type="ChEBI" id="CHEBI:58887"/>
    </ligand>
</feature>
<dbReference type="InterPro" id="IPR016181">
    <property type="entry name" value="Acyl_CoA_acyltransferase"/>
</dbReference>
<dbReference type="EMBL" id="CP015220">
    <property type="protein sequence ID" value="AMY23885.1"/>
    <property type="molecule type" value="Genomic_DNA"/>
</dbReference>
<dbReference type="InterPro" id="IPR050276">
    <property type="entry name" value="MshD_Acetyltransferase"/>
</dbReference>
<feature type="binding site" evidence="4">
    <location>
        <position position="282"/>
    </location>
    <ligand>
        <name>1D-myo-inositol 2-(L-cysteinylamino)-2-deoxy-alpha-D-glucopyranoside</name>
        <dbReference type="ChEBI" id="CHEBI:58887"/>
    </ligand>
</feature>
<sequence length="312" mass="33777">MNSDTAFDVHPLDGDAPSSRVSDEVHRILSRATEVDGTAPLSEQAVKAVDVGESVVRFVATDADRVVGYVGAADGMAEAVVDPEYRGRGIGRRLVSSALDLGSDMRIWAHGNLPAAQSVARALGLTVARELLQMRRAAAEPELPDVVVPQGISLRTYRGHQDDAELLRVNNAAFSWHPEQGGWTDRDIASRRDEPWFDPAGLFLAFEEGSDHLLGFHWTKVHAAEDRVVPQAPLPGGNDPAIGEVYVVGIDPQAQGRGLGRVLTLAGLHYLRGRELDQIMLYVEADNTAAVHTYTKLGFANYHVDAAYARTA</sequence>
<feature type="binding site" evidence="4">
    <location>
        <position position="244"/>
    </location>
    <ligand>
        <name>1D-myo-inositol 2-(L-cysteinylamino)-2-deoxy-alpha-D-glucopyranoside</name>
        <dbReference type="ChEBI" id="CHEBI:58887"/>
    </ligand>
</feature>
<dbReference type="GO" id="GO:0035447">
    <property type="term" value="F:mycothiol synthase activity"/>
    <property type="evidence" value="ECO:0007669"/>
    <property type="project" value="UniProtKB-UniRule"/>
</dbReference>
<dbReference type="Proteomes" id="UP000076038">
    <property type="component" value="Chromosome"/>
</dbReference>
<dbReference type="PIRSF" id="PIRSF021524">
    <property type="entry name" value="MSH_acetyltransferase"/>
    <property type="match status" value="1"/>
</dbReference>
<evidence type="ECO:0000313" key="8">
    <source>
        <dbReference type="Proteomes" id="UP000076038"/>
    </source>
</evidence>
<dbReference type="EC" id="2.3.1.189" evidence="4"/>
<reference evidence="7 8" key="1">
    <citation type="journal article" date="2016" name="Genome Announc.">
        <title>Complete Genome and Plasmid Sequences for Rhodococcus fascians D188 and Draft Sequences for Rhodococcus Isolates PBTS 1 and PBTS 2.</title>
        <authorList>
            <person name="Stamler R.A."/>
            <person name="Vereecke D."/>
            <person name="Zhang Y."/>
            <person name="Schilkey F."/>
            <person name="Devitt N."/>
            <person name="Randall J.J."/>
        </authorList>
    </citation>
    <scope>NUCLEOTIDE SEQUENCE [LARGE SCALE GENOMIC DNA]</scope>
    <source>
        <strain evidence="7 8">PBTS2</strain>
    </source>
</reference>
<comment type="caution">
    <text evidence="4">Lacks conserved residue(s) required for the propagation of feature annotation.</text>
</comment>
<dbReference type="OrthoDB" id="3208058at2"/>
<accession>A0A143QL41</accession>
<gene>
    <name evidence="7" type="primary">mshD_5</name>
    <name evidence="4" type="synonym">mshD</name>
    <name evidence="7" type="ORF">A3Q41_02586</name>
</gene>
<dbReference type="GO" id="GO:0010125">
    <property type="term" value="P:mycothiol biosynthetic process"/>
    <property type="evidence" value="ECO:0007669"/>
    <property type="project" value="UniProtKB-UniRule"/>
</dbReference>
<feature type="binding site" evidence="4">
    <location>
        <position position="179"/>
    </location>
    <ligand>
        <name>1D-myo-inositol 2-(L-cysteinylamino)-2-deoxy-alpha-D-glucopyranoside</name>
        <dbReference type="ChEBI" id="CHEBI:58887"/>
    </ligand>
</feature>
<evidence type="ECO:0000256" key="5">
    <source>
        <dbReference type="SAM" id="MobiDB-lite"/>
    </source>
</evidence>
<dbReference type="AlphaFoldDB" id="A0A143QL41"/>
<keyword evidence="1 4" id="KW-0808">Transferase</keyword>
<comment type="similarity">
    <text evidence="4">Belongs to the acetyltransferase family. MshD subfamily.</text>
</comment>
<dbReference type="GO" id="GO:0008999">
    <property type="term" value="F:protein-N-terminal-alanine acetyltransferase activity"/>
    <property type="evidence" value="ECO:0007669"/>
    <property type="project" value="TreeGrafter"/>
</dbReference>
<feature type="domain" description="N-acetyltransferase" evidence="6">
    <location>
        <begin position="152"/>
        <end position="312"/>
    </location>
</feature>